<dbReference type="InterPro" id="IPR036388">
    <property type="entry name" value="WH-like_DNA-bd_sf"/>
</dbReference>
<sequence>MNLDSSKPLYRQVEADIKSKIVSKVYVAREKMPTENELSEQYNVSKITIRKAIQNLSDEGYVKKVQGKGTFITYKKEKMYLNKPRGFKETLSSKGHSSKNDIIQASFLNANGDISEKLSIPLNTKVVYLERLVWEDNEPMAIDKIYIEDEKFPGFITKLSKDRSFYTILEKDYNIQPKRAIYEIDGIIAQNQHADLLKCNIGDPLFSINKISYDFEDKPIHYSSTIVRCDRATYVVHTDNSNMMNTKIKSR</sequence>
<feature type="domain" description="HTH gntR-type" evidence="4">
    <location>
        <begin position="7"/>
        <end position="75"/>
    </location>
</feature>
<dbReference type="InterPro" id="IPR011663">
    <property type="entry name" value="UTRA"/>
</dbReference>
<keyword evidence="1" id="KW-0805">Transcription regulation</keyword>
<dbReference type="SUPFAM" id="SSF46785">
    <property type="entry name" value="Winged helix' DNA-binding domain"/>
    <property type="match status" value="1"/>
</dbReference>
<dbReference type="Gene3D" id="1.10.10.10">
    <property type="entry name" value="Winged helix-like DNA-binding domain superfamily/Winged helix DNA-binding domain"/>
    <property type="match status" value="1"/>
</dbReference>
<dbReference type="Proteomes" id="UP000004315">
    <property type="component" value="Unassembled WGS sequence"/>
</dbReference>
<keyword evidence="3" id="KW-0804">Transcription</keyword>
<evidence type="ECO:0000259" key="4">
    <source>
        <dbReference type="PROSITE" id="PS50949"/>
    </source>
</evidence>
<name>B7CD80_9FIRM</name>
<dbReference type="InterPro" id="IPR036390">
    <property type="entry name" value="WH_DNA-bd_sf"/>
</dbReference>
<dbReference type="InterPro" id="IPR028978">
    <property type="entry name" value="Chorismate_lyase_/UTRA_dom_sf"/>
</dbReference>
<dbReference type="AlphaFoldDB" id="B7CD80"/>
<dbReference type="Pfam" id="PF00392">
    <property type="entry name" value="GntR"/>
    <property type="match status" value="1"/>
</dbReference>
<dbReference type="RefSeq" id="WP_003865941.1">
    <property type="nucleotide sequence ID" value="NZ_DS996847.1"/>
</dbReference>
<dbReference type="PANTHER" id="PTHR44846:SF1">
    <property type="entry name" value="MANNOSYL-D-GLYCERATE TRANSPORT_METABOLISM SYSTEM REPRESSOR MNGR-RELATED"/>
    <property type="match status" value="1"/>
</dbReference>
<keyword evidence="2" id="KW-0238">DNA-binding</keyword>
<dbReference type="SMART" id="SM00345">
    <property type="entry name" value="HTH_GNTR"/>
    <property type="match status" value="1"/>
</dbReference>
<dbReference type="SMART" id="SM00866">
    <property type="entry name" value="UTRA"/>
    <property type="match status" value="1"/>
</dbReference>
<dbReference type="GO" id="GO:0045892">
    <property type="term" value="P:negative regulation of DNA-templated transcription"/>
    <property type="evidence" value="ECO:0007669"/>
    <property type="project" value="TreeGrafter"/>
</dbReference>
<dbReference type="PRINTS" id="PR00035">
    <property type="entry name" value="HTHGNTR"/>
</dbReference>
<dbReference type="InterPro" id="IPR050679">
    <property type="entry name" value="Bact_HTH_transcr_reg"/>
</dbReference>
<evidence type="ECO:0000256" key="1">
    <source>
        <dbReference type="ARBA" id="ARBA00023015"/>
    </source>
</evidence>
<accession>B7CD80</accession>
<dbReference type="eggNOG" id="COG2188">
    <property type="taxonomic scope" value="Bacteria"/>
</dbReference>
<dbReference type="OrthoDB" id="457376at2"/>
<comment type="caution">
    <text evidence="5">The sequence shown here is derived from an EMBL/GenBank/DDBJ whole genome shotgun (WGS) entry which is preliminary data.</text>
</comment>
<dbReference type="FunFam" id="1.10.10.10:FF:000079">
    <property type="entry name" value="GntR family transcriptional regulator"/>
    <property type="match status" value="1"/>
</dbReference>
<dbReference type="InterPro" id="IPR000524">
    <property type="entry name" value="Tscrpt_reg_HTH_GntR"/>
</dbReference>
<dbReference type="EMBL" id="ABYT01000111">
    <property type="protein sequence ID" value="EEC89284.1"/>
    <property type="molecule type" value="Genomic_DNA"/>
</dbReference>
<dbReference type="SUPFAM" id="SSF64288">
    <property type="entry name" value="Chorismate lyase-like"/>
    <property type="match status" value="1"/>
</dbReference>
<dbReference type="Gene3D" id="3.40.1410.10">
    <property type="entry name" value="Chorismate lyase-like"/>
    <property type="match status" value="1"/>
</dbReference>
<evidence type="ECO:0000256" key="3">
    <source>
        <dbReference type="ARBA" id="ARBA00023163"/>
    </source>
</evidence>
<dbReference type="CDD" id="cd07377">
    <property type="entry name" value="WHTH_GntR"/>
    <property type="match status" value="1"/>
</dbReference>
<dbReference type="PANTHER" id="PTHR44846">
    <property type="entry name" value="MANNOSYL-D-GLYCERATE TRANSPORT/METABOLISM SYSTEM REPRESSOR MNGR-RELATED"/>
    <property type="match status" value="1"/>
</dbReference>
<dbReference type="Pfam" id="PF07702">
    <property type="entry name" value="UTRA"/>
    <property type="match status" value="1"/>
</dbReference>
<proteinExistence type="predicted"/>
<reference evidence="5 6" key="1">
    <citation type="submission" date="2008-11" db="EMBL/GenBank/DDBJ databases">
        <title>Draft genome sequence of Eubacterium biforme (DSM 3989).</title>
        <authorList>
            <person name="Sudarsanam P."/>
            <person name="Ley R."/>
            <person name="Guruge J."/>
            <person name="Turnbaugh P.J."/>
            <person name="Mahowald M."/>
            <person name="Liep D."/>
            <person name="Gordon J."/>
        </authorList>
    </citation>
    <scope>NUCLEOTIDE SEQUENCE [LARGE SCALE GENOMIC DNA]</scope>
    <source>
        <strain evidence="5 6">DSM 3989</strain>
    </source>
</reference>
<dbReference type="STRING" id="518637.EUBIFOR_02159"/>
<dbReference type="GO" id="GO:0003677">
    <property type="term" value="F:DNA binding"/>
    <property type="evidence" value="ECO:0007669"/>
    <property type="project" value="UniProtKB-KW"/>
</dbReference>
<gene>
    <name evidence="5" type="primary">frlR</name>
    <name evidence="5" type="ORF">EUBIFOR_02159</name>
</gene>
<dbReference type="HOGENOM" id="CLU_063236_4_2_9"/>
<dbReference type="PROSITE" id="PS50949">
    <property type="entry name" value="HTH_GNTR"/>
    <property type="match status" value="1"/>
</dbReference>
<evidence type="ECO:0000256" key="2">
    <source>
        <dbReference type="ARBA" id="ARBA00023125"/>
    </source>
</evidence>
<dbReference type="GO" id="GO:0003700">
    <property type="term" value="F:DNA-binding transcription factor activity"/>
    <property type="evidence" value="ECO:0007669"/>
    <property type="project" value="InterPro"/>
</dbReference>
<keyword evidence="6" id="KW-1185">Reference proteome</keyword>
<evidence type="ECO:0000313" key="6">
    <source>
        <dbReference type="Proteomes" id="UP000004315"/>
    </source>
</evidence>
<organism evidence="5 6">
    <name type="scientific">Holdemanella biformis DSM 3989</name>
    <dbReference type="NCBI Taxonomy" id="518637"/>
    <lineage>
        <taxon>Bacteria</taxon>
        <taxon>Bacillati</taxon>
        <taxon>Bacillota</taxon>
        <taxon>Erysipelotrichia</taxon>
        <taxon>Erysipelotrichales</taxon>
        <taxon>Erysipelotrichaceae</taxon>
        <taxon>Holdemanella</taxon>
    </lineage>
</organism>
<evidence type="ECO:0000313" key="5">
    <source>
        <dbReference type="EMBL" id="EEC89284.1"/>
    </source>
</evidence>
<protein>
    <submittedName>
        <fullName evidence="5">HTH-type transcriptional regulator FrlR</fullName>
    </submittedName>
</protein>